<comment type="caution">
    <text evidence="3">The sequence shown here is derived from an EMBL/GenBank/DDBJ whole genome shotgun (WGS) entry which is preliminary data.</text>
</comment>
<dbReference type="Gene3D" id="3.30.360.10">
    <property type="entry name" value="Dihydrodipicolinate Reductase, domain 2"/>
    <property type="match status" value="1"/>
</dbReference>
<proteinExistence type="predicted"/>
<evidence type="ECO:0000313" key="3">
    <source>
        <dbReference type="EMBL" id="MDQ0438977.1"/>
    </source>
</evidence>
<gene>
    <name evidence="3" type="ORF">QO014_003372</name>
</gene>
<dbReference type="Pfam" id="PF00742">
    <property type="entry name" value="Homoserine_dh"/>
    <property type="match status" value="1"/>
</dbReference>
<name>A0ABU0H9K0_9HYPH</name>
<dbReference type="InterPro" id="IPR001342">
    <property type="entry name" value="HDH_cat"/>
</dbReference>
<dbReference type="EMBL" id="JAUSVO010000004">
    <property type="protein sequence ID" value="MDQ0438977.1"/>
    <property type="molecule type" value="Genomic_DNA"/>
</dbReference>
<keyword evidence="4" id="KW-1185">Reference proteome</keyword>
<dbReference type="SUPFAM" id="SSF55347">
    <property type="entry name" value="Glyceraldehyde-3-phosphate dehydrogenase-like, C-terminal domain"/>
    <property type="match status" value="1"/>
</dbReference>
<reference evidence="3 4" key="1">
    <citation type="submission" date="2023-07" db="EMBL/GenBank/DDBJ databases">
        <title>Genomic Encyclopedia of Type Strains, Phase IV (KMG-IV): sequencing the most valuable type-strain genomes for metagenomic binning, comparative biology and taxonomic classification.</title>
        <authorList>
            <person name="Goeker M."/>
        </authorList>
    </citation>
    <scope>NUCLEOTIDE SEQUENCE [LARGE SCALE GENOMIC DNA]</scope>
    <source>
        <strain evidence="3 4">B6-8</strain>
    </source>
</reference>
<keyword evidence="1" id="KW-0560">Oxidoreductase</keyword>
<dbReference type="Proteomes" id="UP001241603">
    <property type="component" value="Unassembled WGS sequence"/>
</dbReference>
<dbReference type="PANTHER" id="PTHR43331:SF1">
    <property type="entry name" value="HOMOSERINE DEHYDROGENASE"/>
    <property type="match status" value="1"/>
</dbReference>
<evidence type="ECO:0000313" key="4">
    <source>
        <dbReference type="Proteomes" id="UP001241603"/>
    </source>
</evidence>
<dbReference type="PANTHER" id="PTHR43331">
    <property type="entry name" value="HOMOSERINE DEHYDROGENASE"/>
    <property type="match status" value="1"/>
</dbReference>
<accession>A0ABU0H9K0</accession>
<evidence type="ECO:0000256" key="1">
    <source>
        <dbReference type="ARBA" id="ARBA00023002"/>
    </source>
</evidence>
<protein>
    <submittedName>
        <fullName evidence="3">Homoserine dehydrogenase</fullName>
    </submittedName>
</protein>
<organism evidence="3 4">
    <name type="scientific">Kaistia dalseonensis</name>
    <dbReference type="NCBI Taxonomy" id="410840"/>
    <lineage>
        <taxon>Bacteria</taxon>
        <taxon>Pseudomonadati</taxon>
        <taxon>Pseudomonadota</taxon>
        <taxon>Alphaproteobacteria</taxon>
        <taxon>Hyphomicrobiales</taxon>
        <taxon>Kaistiaceae</taxon>
        <taxon>Kaistia</taxon>
    </lineage>
</organism>
<evidence type="ECO:0000259" key="2">
    <source>
        <dbReference type="Pfam" id="PF00742"/>
    </source>
</evidence>
<sequence>MMNQNLGFDEALERAQAGGFAEADTRNDTEGWDTASKLLILANFGLDAGLTMDDLAVEGIQAVSEHDIETWQKHRLMPKLVGSLIRSDGTTRASVGVRTYPPTDPLAHVSGKNKAIRITTDAMGETIAMGSGTEPLATAAAALKDLEHILLTRAARATGGSRGEE</sequence>
<feature type="domain" description="Homoserine dehydrogenase catalytic" evidence="2">
    <location>
        <begin position="2"/>
        <end position="146"/>
    </location>
</feature>